<comment type="subcellular location">
    <subcellularLocation>
        <location evidence="2">Secreted</location>
    </subcellularLocation>
</comment>
<dbReference type="SMART" id="SM00637">
    <property type="entry name" value="CBD_II"/>
    <property type="match status" value="1"/>
</dbReference>
<evidence type="ECO:0000256" key="9">
    <source>
        <dbReference type="SAM" id="SignalP"/>
    </source>
</evidence>
<dbReference type="SUPFAM" id="SSF49384">
    <property type="entry name" value="Carbohydrate-binding domain"/>
    <property type="match status" value="1"/>
</dbReference>
<dbReference type="SUPFAM" id="SSF75005">
    <property type="entry name" value="Arabinanase/levansucrase/invertase"/>
    <property type="match status" value="1"/>
</dbReference>
<dbReference type="PROSITE" id="PS51173">
    <property type="entry name" value="CBM2"/>
    <property type="match status" value="1"/>
</dbReference>
<name>A0A6V8KXR2_9ACTN</name>
<dbReference type="InterPro" id="IPR001919">
    <property type="entry name" value="CBD2"/>
</dbReference>
<comment type="caution">
    <text evidence="11">The sequence shown here is derived from an EMBL/GenBank/DDBJ whole genome shotgun (WGS) entry which is preliminary data.</text>
</comment>
<dbReference type="GO" id="GO:0030247">
    <property type="term" value="F:polysaccharide binding"/>
    <property type="evidence" value="ECO:0007669"/>
    <property type="project" value="UniProtKB-UniRule"/>
</dbReference>
<comment type="catalytic activity">
    <reaction evidence="1">
        <text>Hydrolysis of terminal non-reducing alpha-L-arabinofuranoside residues in alpha-L-arabinosides.</text>
        <dbReference type="EC" id="3.2.1.55"/>
    </reaction>
</comment>
<dbReference type="Pfam" id="PF00553">
    <property type="entry name" value="CBM_2"/>
    <property type="match status" value="1"/>
</dbReference>
<evidence type="ECO:0000256" key="1">
    <source>
        <dbReference type="ARBA" id="ARBA00001462"/>
    </source>
</evidence>
<evidence type="ECO:0000256" key="8">
    <source>
        <dbReference type="SAM" id="MobiDB-lite"/>
    </source>
</evidence>
<reference evidence="11 12" key="2">
    <citation type="submission" date="2020-03" db="EMBL/GenBank/DDBJ databases">
        <authorList>
            <person name="Ichikawa N."/>
            <person name="Kimura A."/>
            <person name="Kitahashi Y."/>
            <person name="Uohara A."/>
        </authorList>
    </citation>
    <scope>NUCLEOTIDE SEQUENCE [LARGE SCALE GENOMIC DNA]</scope>
    <source>
        <strain evidence="11 12">NBRC 108638</strain>
    </source>
</reference>
<evidence type="ECO:0000256" key="3">
    <source>
        <dbReference type="ARBA" id="ARBA00012670"/>
    </source>
</evidence>
<feature type="signal peptide" evidence="9">
    <location>
        <begin position="1"/>
        <end position="30"/>
    </location>
</feature>
<reference evidence="11 12" key="1">
    <citation type="submission" date="2020-03" db="EMBL/GenBank/DDBJ databases">
        <title>Whole genome shotgun sequence of Phytohabitans rumicis NBRC 108638.</title>
        <authorList>
            <person name="Komaki H."/>
            <person name="Tamura T."/>
        </authorList>
    </citation>
    <scope>NUCLEOTIDE SEQUENCE [LARGE SCALE GENOMIC DNA]</scope>
    <source>
        <strain evidence="11 12">NBRC 108638</strain>
    </source>
</reference>
<dbReference type="GO" id="GO:0005576">
    <property type="term" value="C:extracellular region"/>
    <property type="evidence" value="ECO:0007669"/>
    <property type="project" value="UniProtKB-SubCell"/>
</dbReference>
<organism evidence="11 12">
    <name type="scientific">Phytohabitans rumicis</name>
    <dbReference type="NCBI Taxonomy" id="1076125"/>
    <lineage>
        <taxon>Bacteria</taxon>
        <taxon>Bacillati</taxon>
        <taxon>Actinomycetota</taxon>
        <taxon>Actinomycetes</taxon>
        <taxon>Micromonosporales</taxon>
        <taxon>Micromonosporaceae</taxon>
    </lineage>
</organism>
<accession>A0A6V8KXR2</accession>
<dbReference type="InterPro" id="IPR005193">
    <property type="entry name" value="GH62_arabinosidase"/>
</dbReference>
<evidence type="ECO:0000313" key="11">
    <source>
        <dbReference type="EMBL" id="GFJ86627.1"/>
    </source>
</evidence>
<feature type="compositionally biased region" description="Pro residues" evidence="8">
    <location>
        <begin position="142"/>
        <end position="167"/>
    </location>
</feature>
<evidence type="ECO:0000313" key="12">
    <source>
        <dbReference type="Proteomes" id="UP000482960"/>
    </source>
</evidence>
<gene>
    <name evidence="11" type="ORF">Prum_002690</name>
</gene>
<dbReference type="GO" id="GO:0046556">
    <property type="term" value="F:alpha-L-arabinofuranosidase activity"/>
    <property type="evidence" value="ECO:0007669"/>
    <property type="project" value="UniProtKB-EC"/>
</dbReference>
<keyword evidence="5 9" id="KW-0732">Signal</keyword>
<proteinExistence type="predicted"/>
<dbReference type="Gene3D" id="2.60.40.290">
    <property type="match status" value="1"/>
</dbReference>
<sequence length="486" mass="51823">MPRKRITSLLAAGAAAVLAVTGLTVATAQAAAGCRVAYTISSQWQGGFGANVAITNLGDAVTSWRLVWSFGAGQTVTQMWNATPTQSGAQVTAVNMSYNGSIATNATVSFGFNGAWTGSNPVPTAFTLNGTACTGGVVNPTTGPPTTAPPTSAPPTSAPPTTPPPTGSLPASYRWSSSGVLISPKSDATHNIAGIKDPSVVYANGRWHVFASTANSSGYNLVYLNFTDWAQAAAATHYYLDRSPIGTGYRAAPQVFFFAPQNLWYLVYQNGNAAYSTNTDISNPNGWTAPRNFYSGMPAIIQQNIGSGYWVDMWVICDTANCYLFSSDDNGHLYRSQTTLANFPNGFDSNTVIAMQDSNRNNLFEASNVYKVQGTNLYLLLIEAIGSDGKRWFRSWTSTSIAGPWTSLANTESNPFARANNVTFSGTAWTRDISHGEMLRAGTDQTLTISPCNMRYVYQGLDPAAGGDYNSLPWRLGLLTQTNSTC</sequence>
<feature type="region of interest" description="Disordered" evidence="8">
    <location>
        <begin position="137"/>
        <end position="170"/>
    </location>
</feature>
<dbReference type="PANTHER" id="PTHR40631:SF2">
    <property type="entry name" value="ALPHA-L-ARABINOFURANOSIDASE"/>
    <property type="match status" value="1"/>
</dbReference>
<dbReference type="CDD" id="cd08987">
    <property type="entry name" value="GH62"/>
    <property type="match status" value="1"/>
</dbReference>
<evidence type="ECO:0000259" key="10">
    <source>
        <dbReference type="PROSITE" id="PS51173"/>
    </source>
</evidence>
<feature type="domain" description="CBM2" evidence="10">
    <location>
        <begin position="27"/>
        <end position="136"/>
    </location>
</feature>
<dbReference type="GO" id="GO:0046373">
    <property type="term" value="P:L-arabinose metabolic process"/>
    <property type="evidence" value="ECO:0007669"/>
    <property type="project" value="InterPro"/>
</dbReference>
<dbReference type="PANTHER" id="PTHR40631">
    <property type="entry name" value="ALPHA-L-ARABINOFURANOSIDASE AXHA-2-RELATED"/>
    <property type="match status" value="1"/>
</dbReference>
<evidence type="ECO:0000256" key="7">
    <source>
        <dbReference type="ARBA" id="ARBA00023295"/>
    </source>
</evidence>
<keyword evidence="4" id="KW-0964">Secreted</keyword>
<evidence type="ECO:0000256" key="4">
    <source>
        <dbReference type="ARBA" id="ARBA00022525"/>
    </source>
</evidence>
<evidence type="ECO:0000256" key="6">
    <source>
        <dbReference type="ARBA" id="ARBA00022801"/>
    </source>
</evidence>
<dbReference type="Gene3D" id="2.115.10.20">
    <property type="entry name" value="Glycosyl hydrolase domain, family 43"/>
    <property type="match status" value="1"/>
</dbReference>
<keyword evidence="7" id="KW-0326">Glycosidase</keyword>
<dbReference type="EMBL" id="BLPG01000001">
    <property type="protein sequence ID" value="GFJ86627.1"/>
    <property type="molecule type" value="Genomic_DNA"/>
</dbReference>
<dbReference type="Proteomes" id="UP000482960">
    <property type="component" value="Unassembled WGS sequence"/>
</dbReference>
<keyword evidence="6" id="KW-0378">Hydrolase</keyword>
<protein>
    <recommendedName>
        <fullName evidence="3">non-reducing end alpha-L-arabinofuranosidase</fullName>
        <ecNumber evidence="3">3.2.1.55</ecNumber>
    </recommendedName>
</protein>
<keyword evidence="12" id="KW-1185">Reference proteome</keyword>
<evidence type="ECO:0000256" key="2">
    <source>
        <dbReference type="ARBA" id="ARBA00004613"/>
    </source>
</evidence>
<dbReference type="InterPro" id="IPR012291">
    <property type="entry name" value="CBM2_carb-bd_dom_sf"/>
</dbReference>
<dbReference type="InterPro" id="IPR008965">
    <property type="entry name" value="CBM2/CBM3_carb-bd_dom_sf"/>
</dbReference>
<dbReference type="RefSeq" id="WP_173073208.1">
    <property type="nucleotide sequence ID" value="NZ_BAABJB010000030.1"/>
</dbReference>
<dbReference type="Pfam" id="PF03664">
    <property type="entry name" value="Glyco_hydro_62"/>
    <property type="match status" value="1"/>
</dbReference>
<dbReference type="InterPro" id="IPR023296">
    <property type="entry name" value="Glyco_hydro_beta-prop_sf"/>
</dbReference>
<evidence type="ECO:0000256" key="5">
    <source>
        <dbReference type="ARBA" id="ARBA00022729"/>
    </source>
</evidence>
<dbReference type="PROSITE" id="PS51257">
    <property type="entry name" value="PROKAR_LIPOPROTEIN"/>
    <property type="match status" value="1"/>
</dbReference>
<dbReference type="EC" id="3.2.1.55" evidence="3"/>
<feature type="chain" id="PRO_5029020365" description="non-reducing end alpha-L-arabinofuranosidase" evidence="9">
    <location>
        <begin position="31"/>
        <end position="486"/>
    </location>
</feature>
<dbReference type="AlphaFoldDB" id="A0A6V8KXR2"/>